<dbReference type="SFLD" id="SFLDS00005">
    <property type="entry name" value="Isoprenoid_Synthase_Type_I"/>
    <property type="match status" value="1"/>
</dbReference>
<keyword evidence="1 2" id="KW-0456">Lyase</keyword>
<dbReference type="Gene3D" id="1.10.600.10">
    <property type="entry name" value="Farnesyl Diphosphate Synthase"/>
    <property type="match status" value="1"/>
</dbReference>
<dbReference type="RefSeq" id="WP_358214650.1">
    <property type="nucleotide sequence ID" value="NZ_JBEYAG010000007.1"/>
</dbReference>
<dbReference type="PANTHER" id="PTHR35201:SF4">
    <property type="entry name" value="BETA-PINACENE SYNTHASE-RELATED"/>
    <property type="match status" value="1"/>
</dbReference>
<name>A0ABW7TBG2_9ACTN</name>
<organism evidence="3 4">
    <name type="scientific">Streptomyces abikoensis</name>
    <dbReference type="NCBI Taxonomy" id="97398"/>
    <lineage>
        <taxon>Bacteria</taxon>
        <taxon>Bacillati</taxon>
        <taxon>Actinomycetota</taxon>
        <taxon>Actinomycetes</taxon>
        <taxon>Kitasatosporales</taxon>
        <taxon>Streptomycetaceae</taxon>
        <taxon>Streptomyces</taxon>
    </lineage>
</organism>
<keyword evidence="4" id="KW-1185">Reference proteome</keyword>
<dbReference type="PANTHER" id="PTHR35201">
    <property type="entry name" value="TERPENE SYNTHASE"/>
    <property type="match status" value="1"/>
</dbReference>
<dbReference type="SFLD" id="SFLDG01020">
    <property type="entry name" value="Terpene_Cyclase_Like_2"/>
    <property type="match status" value="1"/>
</dbReference>
<sequence>MDETRVPALPAPLSDTGVNPRMEQARQRMYAWADSYGLIPGAVRVHMDRSRMEYLSALYYPTADAETFDVVTGWILWGTLVDDVMDDGQADQAPTVCRTAMAQALAYLEHGHFTDTPVIRALDDLWRRTAEGRSEGWKRSFISHWRQGWQSGCASQMDRLSGRTPSVAEYRERRRHDIKMLPMADLLEVALHIDLHEDIRHLPALEAQHNLASDYAGLVNDLVSVDKDLALDGPQNVVTVLRAQEKCTIPEAIERAREMTRECVRWYLRAESELPVQLDAAGASGSQRVDALRYAHSHRATFNGNRQWHLEVPRYTHHYDTEQGGEAAHLTDLLAMLGEA</sequence>
<keyword evidence="2" id="KW-0479">Metal-binding</keyword>
<dbReference type="SUPFAM" id="SSF48576">
    <property type="entry name" value="Terpenoid synthases"/>
    <property type="match status" value="1"/>
</dbReference>
<dbReference type="InterPro" id="IPR034686">
    <property type="entry name" value="Terpene_cyclase-like_2"/>
</dbReference>
<comment type="caution">
    <text evidence="3">The sequence shown here is derived from an EMBL/GenBank/DDBJ whole genome shotgun (WGS) entry which is preliminary data.</text>
</comment>
<evidence type="ECO:0000256" key="1">
    <source>
        <dbReference type="ARBA" id="ARBA00023239"/>
    </source>
</evidence>
<dbReference type="Proteomes" id="UP001611162">
    <property type="component" value="Unassembled WGS sequence"/>
</dbReference>
<keyword evidence="2" id="KW-0460">Magnesium</keyword>
<dbReference type="EC" id="4.2.3.-" evidence="2"/>
<reference evidence="3 4" key="1">
    <citation type="submission" date="2024-10" db="EMBL/GenBank/DDBJ databases">
        <title>The Natural Products Discovery Center: Release of the First 8490 Sequenced Strains for Exploring Actinobacteria Biosynthetic Diversity.</title>
        <authorList>
            <person name="Kalkreuter E."/>
            <person name="Kautsar S.A."/>
            <person name="Yang D."/>
            <person name="Bader C.D."/>
            <person name="Teijaro C.N."/>
            <person name="Fluegel L."/>
            <person name="Davis C.M."/>
            <person name="Simpson J.R."/>
            <person name="Lauterbach L."/>
            <person name="Steele A.D."/>
            <person name="Gui C."/>
            <person name="Meng S."/>
            <person name="Li G."/>
            <person name="Viehrig K."/>
            <person name="Ye F."/>
            <person name="Su P."/>
            <person name="Kiefer A.F."/>
            <person name="Nichols A."/>
            <person name="Cepeda A.J."/>
            <person name="Yan W."/>
            <person name="Fan B."/>
            <person name="Jiang Y."/>
            <person name="Adhikari A."/>
            <person name="Zheng C.-J."/>
            <person name="Schuster L."/>
            <person name="Cowan T.M."/>
            <person name="Smanski M.J."/>
            <person name="Chevrette M.G."/>
            <person name="De Carvalho L.P.S."/>
            <person name="Shen B."/>
        </authorList>
    </citation>
    <scope>NUCLEOTIDE SEQUENCE [LARGE SCALE GENOMIC DNA]</scope>
    <source>
        <strain evidence="3 4">NPDC020979</strain>
    </source>
</reference>
<comment type="cofactor">
    <cofactor evidence="2">
        <name>Mg(2+)</name>
        <dbReference type="ChEBI" id="CHEBI:18420"/>
    </cofactor>
</comment>
<gene>
    <name evidence="3" type="ORF">ACH4TF_30410</name>
</gene>
<dbReference type="InterPro" id="IPR008949">
    <property type="entry name" value="Isoprenoid_synthase_dom_sf"/>
</dbReference>
<evidence type="ECO:0000313" key="4">
    <source>
        <dbReference type="Proteomes" id="UP001611162"/>
    </source>
</evidence>
<proteinExistence type="inferred from homology"/>
<evidence type="ECO:0000256" key="2">
    <source>
        <dbReference type="RuleBase" id="RU366034"/>
    </source>
</evidence>
<accession>A0ABW7TBG2</accession>
<dbReference type="Pfam" id="PF19086">
    <property type="entry name" value="Terpene_syn_C_2"/>
    <property type="match status" value="1"/>
</dbReference>
<comment type="similarity">
    <text evidence="2">Belongs to the terpene synthase family.</text>
</comment>
<protein>
    <recommendedName>
        <fullName evidence="2">Terpene synthase</fullName>
        <ecNumber evidence="2">4.2.3.-</ecNumber>
    </recommendedName>
</protein>
<evidence type="ECO:0000313" key="3">
    <source>
        <dbReference type="EMBL" id="MFI0914728.1"/>
    </source>
</evidence>
<dbReference type="EMBL" id="JBIRRB010000013">
    <property type="protein sequence ID" value="MFI0914728.1"/>
    <property type="molecule type" value="Genomic_DNA"/>
</dbReference>